<sequence>MSSYFEGANLKSGLVYESDPDDPEYEYPGSGSDVDGGSDSDKSGDSGDFDSEIETERDDKEDDDRAAEREFDGANERDDGAGEKEADDRAEDGEADGAQDGEVEADGAEDGEANGAKNGEADGAEDGEQTRREKKKREEDSENDEGNGESQRKRRKKKEDVPEEDIMERFEFEIEEAVAMWYDELKIRRNEIPESDNEEEDPVITRDRKIRLASDDKLAIGKTFFTGFEFRECVLHYALKHRINARQNRWEKDKISFRCAQRKDCDWYVYASYDSARQLWSVKTKCLDHTCTSNGKCKLLKRRVIGRLFMDKLRLQPNYMPLDIQRHIKEQWKLVSTIGQVQEGRLLALQWLKEEYDKQFSHLRGYVAEIMSSNKGSTAIVDTIRDAKGNDVFSRIYVCLGAMKNAFYFCRPIIGIDGTFLKHTVKGCLFTAIAHDSNNQIYPVAWATVQSENADNWLWFLNQLKHDLNLKDGASYVILSDRCKGIISAVKSALPNAEHRPCVKHIVENLKKRHANILEEELERAMKCEVTKGTHGKFEVWIDGSSNFVNLTKEEWDCSCCKWPITGILTILLISLTI</sequence>
<dbReference type="GO" id="GO:0003677">
    <property type="term" value="F:DNA binding"/>
    <property type="evidence" value="ECO:0007669"/>
    <property type="project" value="UniProtKB-KW"/>
</dbReference>
<dbReference type="PROSITE" id="PS01007">
    <property type="entry name" value="TRANSPOSASE_MUTATOR"/>
    <property type="match status" value="1"/>
</dbReference>
<evidence type="ECO:0000259" key="6">
    <source>
        <dbReference type="Pfam" id="PF10551"/>
    </source>
</evidence>
<evidence type="ECO:0000256" key="4">
    <source>
        <dbReference type="SAM" id="MobiDB-lite"/>
    </source>
</evidence>
<feature type="domain" description="MULE transposase" evidence="6">
    <location>
        <begin position="414"/>
        <end position="509"/>
    </location>
</feature>
<evidence type="ECO:0008006" key="9">
    <source>
        <dbReference type="Google" id="ProtNLM"/>
    </source>
</evidence>
<feature type="region of interest" description="Disordered" evidence="4">
    <location>
        <begin position="1"/>
        <end position="162"/>
    </location>
</feature>
<protein>
    <recommendedName>
        <fullName evidence="9">Mutator-like transposase</fullName>
    </recommendedName>
</protein>
<dbReference type="Pfam" id="PF03108">
    <property type="entry name" value="DBD_Tnp_Mut"/>
    <property type="match status" value="1"/>
</dbReference>
<reference evidence="8" key="1">
    <citation type="journal article" date="2016" name="Proc. Natl. Acad. Sci. U.S.A.">
        <title>Chromosome-level assembly of Arabidopsis thaliana Ler reveals the extent of translocation and inversion polymorphisms.</title>
        <authorList>
            <person name="Zapata L."/>
            <person name="Ding J."/>
            <person name="Willing E.M."/>
            <person name="Hartwig B."/>
            <person name="Bezdan D."/>
            <person name="Jiao W.B."/>
            <person name="Patel V."/>
            <person name="Velikkakam James G."/>
            <person name="Koornneef M."/>
            <person name="Ossowski S."/>
            <person name="Schneeberger K."/>
        </authorList>
    </citation>
    <scope>NUCLEOTIDE SEQUENCE [LARGE SCALE GENOMIC DNA]</scope>
    <source>
        <strain evidence="8">cv. Landsberg erecta</strain>
    </source>
</reference>
<feature type="compositionally biased region" description="Basic and acidic residues" evidence="4">
    <location>
        <begin position="66"/>
        <end position="87"/>
    </location>
</feature>
<evidence type="ECO:0000259" key="5">
    <source>
        <dbReference type="Pfam" id="PF03108"/>
    </source>
</evidence>
<dbReference type="PANTHER" id="PTHR31973">
    <property type="entry name" value="POLYPROTEIN, PUTATIVE-RELATED"/>
    <property type="match status" value="1"/>
</dbReference>
<dbReference type="GO" id="GO:0006313">
    <property type="term" value="P:DNA transposition"/>
    <property type="evidence" value="ECO:0007669"/>
    <property type="project" value="InterPro"/>
</dbReference>
<feature type="compositionally biased region" description="Acidic residues" evidence="4">
    <location>
        <begin position="88"/>
        <end position="112"/>
    </location>
</feature>
<dbReference type="Pfam" id="PF10551">
    <property type="entry name" value="MULE"/>
    <property type="match status" value="1"/>
</dbReference>
<evidence type="ECO:0000313" key="8">
    <source>
        <dbReference type="Proteomes" id="UP000078284"/>
    </source>
</evidence>
<dbReference type="Proteomes" id="UP000078284">
    <property type="component" value="Unassembled WGS sequence"/>
</dbReference>
<keyword evidence="3" id="KW-0233">DNA recombination</keyword>
<evidence type="ECO:0000256" key="3">
    <source>
        <dbReference type="ARBA" id="ARBA00023172"/>
    </source>
</evidence>
<dbReference type="PANTHER" id="PTHR31973:SF187">
    <property type="entry name" value="MUTATOR TRANSPOSASE MUDRA PROTEIN"/>
    <property type="match status" value="1"/>
</dbReference>
<organism evidence="7 8">
    <name type="scientific">Arabidopsis thaliana</name>
    <name type="common">Mouse-ear cress</name>
    <dbReference type="NCBI Taxonomy" id="3702"/>
    <lineage>
        <taxon>Eukaryota</taxon>
        <taxon>Viridiplantae</taxon>
        <taxon>Streptophyta</taxon>
        <taxon>Embryophyta</taxon>
        <taxon>Tracheophyta</taxon>
        <taxon>Spermatophyta</taxon>
        <taxon>Magnoliopsida</taxon>
        <taxon>eudicotyledons</taxon>
        <taxon>Gunneridae</taxon>
        <taxon>Pentapetalae</taxon>
        <taxon>rosids</taxon>
        <taxon>malvids</taxon>
        <taxon>Brassicales</taxon>
        <taxon>Brassicaceae</taxon>
        <taxon>Camelineae</taxon>
        <taxon>Arabidopsis</taxon>
    </lineage>
</organism>
<feature type="compositionally biased region" description="Basic and acidic residues" evidence="4">
    <location>
        <begin position="128"/>
        <end position="139"/>
    </location>
</feature>
<dbReference type="InterPro" id="IPR018289">
    <property type="entry name" value="MULE_transposase_dom"/>
</dbReference>
<feature type="compositionally biased region" description="Acidic residues" evidence="4">
    <location>
        <begin position="47"/>
        <end position="65"/>
    </location>
</feature>
<comment type="caution">
    <text evidence="7">The sequence shown here is derived from an EMBL/GenBank/DDBJ whole genome shotgun (WGS) entry which is preliminary data.</text>
</comment>
<evidence type="ECO:0000256" key="2">
    <source>
        <dbReference type="ARBA" id="ARBA00023125"/>
    </source>
</evidence>
<dbReference type="InterPro" id="IPR001207">
    <property type="entry name" value="Transposase_mutator"/>
</dbReference>
<dbReference type="InterPro" id="IPR004332">
    <property type="entry name" value="Transposase_MuDR"/>
</dbReference>
<dbReference type="ExpressionAtlas" id="A0A178U6X1">
    <property type="expression patterns" value="baseline and differential"/>
</dbReference>
<name>A0A178U6X1_ARATH</name>
<keyword evidence="2" id="KW-0238">DNA-binding</keyword>
<accession>A0A178U6X1</accession>
<evidence type="ECO:0000313" key="7">
    <source>
        <dbReference type="EMBL" id="OAO89375.1"/>
    </source>
</evidence>
<dbReference type="EMBL" id="LUHQ01000011">
    <property type="protein sequence ID" value="OAO89375.1"/>
    <property type="molecule type" value="Genomic_DNA"/>
</dbReference>
<proteinExistence type="predicted"/>
<evidence type="ECO:0000256" key="1">
    <source>
        <dbReference type="ARBA" id="ARBA00022578"/>
    </source>
</evidence>
<dbReference type="GO" id="GO:0004803">
    <property type="term" value="F:transposase activity"/>
    <property type="evidence" value="ECO:0007669"/>
    <property type="project" value="InterPro"/>
</dbReference>
<dbReference type="AlphaFoldDB" id="A0A178U6X1"/>
<gene>
    <name evidence="7" type="ORF">AXX17_ATUG01350</name>
</gene>
<keyword evidence="1" id="KW-0815">Transposition</keyword>
<feature type="domain" description="Transposase MuDR plant" evidence="5">
    <location>
        <begin position="215"/>
        <end position="281"/>
    </location>
</feature>